<name>A0A1U9UXT0_CUPNE</name>
<evidence type="ECO:0000313" key="2">
    <source>
        <dbReference type="Proteomes" id="UP000189627"/>
    </source>
</evidence>
<reference evidence="2" key="1">
    <citation type="submission" date="2017-02" db="EMBL/GenBank/DDBJ databases">
        <title>Complete genome sequence of Cupriavidus necator strain NH9, a 3-chlorobenzoate degrader.</title>
        <authorList>
            <person name="Moriuchi R."/>
            <person name="Dohra H."/>
            <person name="Ogawa N."/>
        </authorList>
    </citation>
    <scope>NUCLEOTIDE SEQUENCE [LARGE SCALE GENOMIC DNA]</scope>
    <source>
        <strain evidence="2">NH9</strain>
    </source>
</reference>
<accession>A0A1U9UXT0</accession>
<dbReference type="RefSeq" id="WP_078199318.1">
    <property type="nucleotide sequence ID" value="NZ_CP017758.1"/>
</dbReference>
<gene>
    <name evidence="1" type="ORF">BJN34_23985</name>
</gene>
<dbReference type="CDD" id="cd00586">
    <property type="entry name" value="4HBT"/>
    <property type="match status" value="1"/>
</dbReference>
<dbReference type="EMBL" id="CP017758">
    <property type="protein sequence ID" value="AQV96925.1"/>
    <property type="molecule type" value="Genomic_DNA"/>
</dbReference>
<organism evidence="1 2">
    <name type="scientific">Cupriavidus necator</name>
    <name type="common">Alcaligenes eutrophus</name>
    <name type="synonym">Ralstonia eutropha</name>
    <dbReference type="NCBI Taxonomy" id="106590"/>
    <lineage>
        <taxon>Bacteria</taxon>
        <taxon>Pseudomonadati</taxon>
        <taxon>Pseudomonadota</taxon>
        <taxon>Betaproteobacteria</taxon>
        <taxon>Burkholderiales</taxon>
        <taxon>Burkholderiaceae</taxon>
        <taxon>Cupriavidus</taxon>
    </lineage>
</organism>
<protein>
    <submittedName>
        <fullName evidence="1">Thioesterase</fullName>
    </submittedName>
</protein>
<dbReference type="Gene3D" id="3.10.129.10">
    <property type="entry name" value="Hotdog Thioesterase"/>
    <property type="match status" value="1"/>
</dbReference>
<proteinExistence type="predicted"/>
<dbReference type="SUPFAM" id="SSF54637">
    <property type="entry name" value="Thioesterase/thiol ester dehydrase-isomerase"/>
    <property type="match status" value="1"/>
</dbReference>
<dbReference type="AlphaFoldDB" id="A0A1U9UXT0"/>
<dbReference type="KEGG" id="cuh:BJN34_23985"/>
<dbReference type="OrthoDB" id="21822at2"/>
<dbReference type="InterPro" id="IPR029069">
    <property type="entry name" value="HotDog_dom_sf"/>
</dbReference>
<dbReference type="Pfam" id="PF13279">
    <property type="entry name" value="4HBT_2"/>
    <property type="match status" value="1"/>
</dbReference>
<dbReference type="Proteomes" id="UP000189627">
    <property type="component" value="Chromosome 2"/>
</dbReference>
<evidence type="ECO:0000313" key="1">
    <source>
        <dbReference type="EMBL" id="AQV96925.1"/>
    </source>
</evidence>
<sequence length="164" mass="18356">MICTEAAIADTPFTVRRRVRWGECDPAGVVYTPCFSEYVISAAELFYERLFDGLPQRTKDELGFGTPTRALAFDFRRSLWPDESIDIDVSVEAIGTRTYTLAMTARMSECGDTAFVGRLTSICVRRGTRDAINVPAALRNALEQYRRRCETDPHGNPSHQGQPA</sequence>